<dbReference type="InterPro" id="IPR013783">
    <property type="entry name" value="Ig-like_fold"/>
</dbReference>
<evidence type="ECO:0000313" key="1">
    <source>
        <dbReference type="EMBL" id="AVP97719.1"/>
    </source>
</evidence>
<organism evidence="1 2">
    <name type="scientific">Ahniella affigens</name>
    <dbReference type="NCBI Taxonomy" id="2021234"/>
    <lineage>
        <taxon>Bacteria</taxon>
        <taxon>Pseudomonadati</taxon>
        <taxon>Pseudomonadota</taxon>
        <taxon>Gammaproteobacteria</taxon>
        <taxon>Lysobacterales</taxon>
        <taxon>Rhodanobacteraceae</taxon>
        <taxon>Ahniella</taxon>
    </lineage>
</organism>
<proteinExistence type="predicted"/>
<gene>
    <name evidence="1" type="ORF">C7S18_11145</name>
</gene>
<protein>
    <submittedName>
        <fullName evidence="1">Uncharacterized protein</fullName>
    </submittedName>
</protein>
<dbReference type="KEGG" id="xba:C7S18_11145"/>
<reference evidence="1 2" key="2">
    <citation type="submission" date="2018-03" db="EMBL/GenBank/DDBJ databases">
        <authorList>
            <person name="Keele B.F."/>
        </authorList>
    </citation>
    <scope>NUCLEOTIDE SEQUENCE [LARGE SCALE GENOMIC DNA]</scope>
    <source>
        <strain evidence="1 2">D13</strain>
    </source>
</reference>
<accession>A0A2P1PS93</accession>
<reference evidence="1 2" key="1">
    <citation type="submission" date="2018-03" db="EMBL/GenBank/DDBJ databases">
        <title>Ahniella affigens gen. nov., sp. nov., a gammaproteobacterium isolated from sandy soil near a stream.</title>
        <authorList>
            <person name="Ko Y."/>
            <person name="Kim J.-H."/>
        </authorList>
    </citation>
    <scope>NUCLEOTIDE SEQUENCE [LARGE SCALE GENOMIC DNA]</scope>
    <source>
        <strain evidence="1 2">D13</strain>
    </source>
</reference>
<dbReference type="EMBL" id="CP027860">
    <property type="protein sequence ID" value="AVP97719.1"/>
    <property type="molecule type" value="Genomic_DNA"/>
</dbReference>
<dbReference type="AlphaFoldDB" id="A0A2P1PS93"/>
<name>A0A2P1PS93_9GAMM</name>
<sequence length="1120" mass="114614">MVLMIQRLSSVLIFGLLFVNVGPVLAQNVRVSPNPMLYPTLKAAFDAVNNGAHQGDIQIEILADTTETNSAVLNASGVGAAQYGSVVVQPIGVRRIVGDPGAGLPLIDLNGADQVQIDGNQLNNGSLEISNSNTSNVAGTSTIRLRGEIQGAALTGLTIYSRATVPMGTPGGAVIISGATGQGIDTVTATNNVIGAPTTNSALRQGFFCLGSVTSAEAGNASITVGSNRFVDVFAPGANTAAIYVGNGCHTMTIGGNQIHQSVVRQFDTLTTPVTHHGIHVDVTTAAVNAGAIDVGGNRFGARDVDTSDNVFSGGNAKIIGIFLRLPPDQVGSAHFNQITRLQRTGANASGIGDSAAFVGINIASGAFTANNNEIGPLLVETNTGSPTEVTAIAMRGPAELLINGLDIRDMRVRSVGGLTDFRLHGVLCTASQNGGALLRIRNARIGDREFASLISESASPLGGRVVGIQSDCQNNDIQSNTITRISGPSYGGPNGLPATQGIWVRAPANGSALVIKNRVYDLSNSYSVAAPMVQGISVESDATTGLNEVSHNAVFTLQAREGGLASLQGMSLKTASSLRVHDNSVYLGRRPDASQITGDLAMTGVRIEGTGQVLFRQNSVLVEGGPGGGGVPTSAVQVVAPSAALLENNVIANVHTNEQAATTHVALWLVDGHSSTHDYNLIHAGGSGGVAVRRSTGNNHQDYPALASWLAVAGGGTHSLDANPRFQLKDVLHLRGDSPAHHVGATNLDPPMPLDIDDDFRPGGDGLVDLGADELGGGQPQGDLAVSSFRLQFGTVMTGERSNVQTLAVANVALPGAAVLGASIVFDQQGAFFEQNSTCGFGIGLDAGESCDLRVHLESNAPGSYRGSLRLISQDGQTSFTSLEGDVVAPVLSAATANRVFARVGNTVPVSLDLVNGGSPAWWRIDNLVGVLSPFTHIGNGNCGAFPVTVSGATPCSLQATFLPFGTGPVDAIATLSGSAGYQGGAPIDVPAVLRGFGTSGGIGIFPSVVDLGTVLIGNAAYSSAIEVGNPDTVARTISRTTPVLPPFATSGSGTCDASPGVLVPAHGACVQRIEFAPVGVGFFEQVLTFQSSNGDSQTLTIRGTGTSQDVLLADGFED</sequence>
<dbReference type="SUPFAM" id="SSF51126">
    <property type="entry name" value="Pectin lyase-like"/>
    <property type="match status" value="1"/>
</dbReference>
<dbReference type="InterPro" id="IPR011050">
    <property type="entry name" value="Pectin_lyase_fold/virulence"/>
</dbReference>
<keyword evidence="2" id="KW-1185">Reference proteome</keyword>
<dbReference type="Proteomes" id="UP000241074">
    <property type="component" value="Chromosome"/>
</dbReference>
<evidence type="ECO:0000313" key="2">
    <source>
        <dbReference type="Proteomes" id="UP000241074"/>
    </source>
</evidence>
<dbReference type="Gene3D" id="2.60.40.10">
    <property type="entry name" value="Immunoglobulins"/>
    <property type="match status" value="2"/>
</dbReference>